<dbReference type="Pfam" id="PF00482">
    <property type="entry name" value="T2SSF"/>
    <property type="match status" value="2"/>
</dbReference>
<feature type="transmembrane region" description="Helical" evidence="8">
    <location>
        <begin position="230"/>
        <end position="252"/>
    </location>
</feature>
<reference evidence="10" key="1">
    <citation type="submission" date="2020-10" db="EMBL/GenBank/DDBJ databases">
        <title>Bacterium isolated from coastal waters sediment.</title>
        <authorList>
            <person name="Chen R.-J."/>
            <person name="Lu D.-C."/>
            <person name="Zhu K.-L."/>
            <person name="Du Z.-J."/>
        </authorList>
    </citation>
    <scope>NUCLEOTIDE SEQUENCE</scope>
    <source>
        <strain evidence="10">N1Y112</strain>
    </source>
</reference>
<protein>
    <submittedName>
        <fullName evidence="10">Type II secretion system F family protein</fullName>
    </submittedName>
</protein>
<feature type="domain" description="Type II secretion system protein GspF" evidence="9">
    <location>
        <begin position="283"/>
        <end position="398"/>
    </location>
</feature>
<dbReference type="AlphaFoldDB" id="A0A8J7FJ87"/>
<evidence type="ECO:0000256" key="3">
    <source>
        <dbReference type="ARBA" id="ARBA00022475"/>
    </source>
</evidence>
<dbReference type="Proteomes" id="UP000640333">
    <property type="component" value="Unassembled WGS sequence"/>
</dbReference>
<feature type="transmembrane region" description="Helical" evidence="8">
    <location>
        <begin position="179"/>
        <end position="199"/>
    </location>
</feature>
<comment type="caution">
    <text evidence="10">The sequence shown here is derived from an EMBL/GenBank/DDBJ whole genome shotgun (WGS) entry which is preliminary data.</text>
</comment>
<dbReference type="InterPro" id="IPR003004">
    <property type="entry name" value="GspF/PilC"/>
</dbReference>
<dbReference type="RefSeq" id="WP_193954554.1">
    <property type="nucleotide sequence ID" value="NZ_JADEYS010000019.1"/>
</dbReference>
<dbReference type="EMBL" id="JADEYS010000019">
    <property type="protein sequence ID" value="MBE9398858.1"/>
    <property type="molecule type" value="Genomic_DNA"/>
</dbReference>
<sequence length="408" mass="44498">MAKYRYKALDARGQEKKGNVEAASPAEATALLRSRSLHVLKVELASSFNPLRLLAMLRRSLSPKRYAGISSGDLVMTFRQLALMLRAGNTLIQGLELCSEMTEKVQLRNTLINVLVAIQGGSSFAAAIQKQGTRFPPLVAKLVASGEASGELQATLERLAESLERSAALKRQFISAMTYPMFLLVASVGVTLFLTLSIIPKFATLLEGRSQDLPGATQAMMNISTWLVDYGLYLAIVLGIGLFLTLASYTTVLGKSVIDRILLHVPMVGHSIRTSAMSQMGWTMSLLLSSGLTVLESLRVVSDIMANKRLSTCFQQAGDEILAGRSLAYGLKQNNIPPMVQHMAGIGERSGELEHVMRELGKYYQEMAEARIKRMISTMEPAMTVIVAGQVGFVYYAFFKAMMQVSAG</sequence>
<evidence type="ECO:0000256" key="6">
    <source>
        <dbReference type="ARBA" id="ARBA00022989"/>
    </source>
</evidence>
<name>A0A8J7FJ87_9GAMM</name>
<dbReference type="GO" id="GO:0005886">
    <property type="term" value="C:plasma membrane"/>
    <property type="evidence" value="ECO:0007669"/>
    <property type="project" value="UniProtKB-SubCell"/>
</dbReference>
<keyword evidence="11" id="KW-1185">Reference proteome</keyword>
<dbReference type="Gene3D" id="1.20.81.30">
    <property type="entry name" value="Type II secretion system (T2SS), domain F"/>
    <property type="match status" value="2"/>
</dbReference>
<keyword evidence="3" id="KW-1003">Cell membrane</keyword>
<evidence type="ECO:0000256" key="2">
    <source>
        <dbReference type="ARBA" id="ARBA00005745"/>
    </source>
</evidence>
<dbReference type="PANTHER" id="PTHR30012">
    <property type="entry name" value="GENERAL SECRETION PATHWAY PROTEIN"/>
    <property type="match status" value="1"/>
</dbReference>
<dbReference type="InterPro" id="IPR018076">
    <property type="entry name" value="T2SS_GspF_dom"/>
</dbReference>
<organism evidence="10 11">
    <name type="scientific">Pontibacterium sinense</name>
    <dbReference type="NCBI Taxonomy" id="2781979"/>
    <lineage>
        <taxon>Bacteria</taxon>
        <taxon>Pseudomonadati</taxon>
        <taxon>Pseudomonadota</taxon>
        <taxon>Gammaproteobacteria</taxon>
        <taxon>Oceanospirillales</taxon>
        <taxon>Oceanospirillaceae</taxon>
        <taxon>Pontibacterium</taxon>
    </lineage>
</organism>
<comment type="similarity">
    <text evidence="2">Belongs to the GSP F family.</text>
</comment>
<proteinExistence type="inferred from homology"/>
<gene>
    <name evidence="10" type="ORF">IOQ59_16475</name>
</gene>
<dbReference type="FunFam" id="1.20.81.30:FF:000001">
    <property type="entry name" value="Type II secretion system protein F"/>
    <property type="match status" value="1"/>
</dbReference>
<evidence type="ECO:0000256" key="7">
    <source>
        <dbReference type="ARBA" id="ARBA00023136"/>
    </source>
</evidence>
<evidence type="ECO:0000256" key="4">
    <source>
        <dbReference type="ARBA" id="ARBA00022519"/>
    </source>
</evidence>
<evidence type="ECO:0000313" key="10">
    <source>
        <dbReference type="EMBL" id="MBE9398858.1"/>
    </source>
</evidence>
<evidence type="ECO:0000313" key="11">
    <source>
        <dbReference type="Proteomes" id="UP000640333"/>
    </source>
</evidence>
<dbReference type="PANTHER" id="PTHR30012:SF0">
    <property type="entry name" value="TYPE II SECRETION SYSTEM PROTEIN F-RELATED"/>
    <property type="match status" value="1"/>
</dbReference>
<keyword evidence="6 8" id="KW-1133">Transmembrane helix</keyword>
<feature type="domain" description="Type II secretion system protein GspF" evidence="9">
    <location>
        <begin position="78"/>
        <end position="200"/>
    </location>
</feature>
<evidence type="ECO:0000256" key="8">
    <source>
        <dbReference type="SAM" id="Phobius"/>
    </source>
</evidence>
<keyword evidence="5 8" id="KW-0812">Transmembrane</keyword>
<comment type="subcellular location">
    <subcellularLocation>
        <location evidence="1">Cell inner membrane</location>
        <topology evidence="1">Multi-pass membrane protein</topology>
    </subcellularLocation>
</comment>
<keyword evidence="7 8" id="KW-0472">Membrane</keyword>
<keyword evidence="4" id="KW-0997">Cell inner membrane</keyword>
<dbReference type="PRINTS" id="PR00812">
    <property type="entry name" value="BCTERIALGSPF"/>
</dbReference>
<evidence type="ECO:0000259" key="9">
    <source>
        <dbReference type="Pfam" id="PF00482"/>
    </source>
</evidence>
<dbReference type="InterPro" id="IPR042094">
    <property type="entry name" value="T2SS_GspF_sf"/>
</dbReference>
<feature type="transmembrane region" description="Helical" evidence="8">
    <location>
        <begin position="381"/>
        <end position="399"/>
    </location>
</feature>
<accession>A0A8J7FJ87</accession>
<evidence type="ECO:0000256" key="1">
    <source>
        <dbReference type="ARBA" id="ARBA00004429"/>
    </source>
</evidence>
<evidence type="ECO:0000256" key="5">
    <source>
        <dbReference type="ARBA" id="ARBA00022692"/>
    </source>
</evidence>